<keyword evidence="2" id="KW-1185">Reference proteome</keyword>
<dbReference type="Proteomes" id="UP000195105">
    <property type="component" value="Unassembled WGS sequence"/>
</dbReference>
<protein>
    <submittedName>
        <fullName evidence="1">Uncharacterized protein</fullName>
    </submittedName>
</protein>
<organism evidence="1 2">
    <name type="scientific">Streptomyces swartbergensis</name>
    <dbReference type="NCBI Taxonomy" id="487165"/>
    <lineage>
        <taxon>Bacteria</taxon>
        <taxon>Bacillati</taxon>
        <taxon>Actinomycetota</taxon>
        <taxon>Actinomycetes</taxon>
        <taxon>Kitasatosporales</taxon>
        <taxon>Streptomycetaceae</taxon>
        <taxon>Streptomyces</taxon>
    </lineage>
</organism>
<proteinExistence type="predicted"/>
<name>A0A243SAJ5_9ACTN</name>
<evidence type="ECO:0000313" key="2">
    <source>
        <dbReference type="Proteomes" id="UP000195105"/>
    </source>
</evidence>
<comment type="caution">
    <text evidence="1">The sequence shown here is derived from an EMBL/GenBank/DDBJ whole genome shotgun (WGS) entry which is preliminary data.</text>
</comment>
<reference evidence="1 2" key="1">
    <citation type="submission" date="2017-05" db="EMBL/GenBank/DDBJ databases">
        <title>Biotechnological potential of actinobacteria isolated from South African environments.</title>
        <authorList>
            <person name="Le Roes-Hill M."/>
            <person name="Prins A."/>
            <person name="Durrell K.A."/>
        </authorList>
    </citation>
    <scope>NUCLEOTIDE SEQUENCE [LARGE SCALE GENOMIC DNA]</scope>
    <source>
        <strain evidence="1 2">HMC13</strain>
    </source>
</reference>
<dbReference type="AlphaFoldDB" id="A0A243SAJ5"/>
<sequence>MTKPGQPSIEQLNQFAEQFKTAMVPAFQRMAEQLQTMRTALQPLIELHQQRPELFQQLGRQVEHCHCLCGGHPEQPGVCTGEAEPGLGMTFDSPTVGRTFVRMCRNCHSARTGGGIEFQASEPEIGELEAVTDTCTCHCWVNHPSQQGVCEAASDPGCIVDGKPACLGCAAVSS</sequence>
<evidence type="ECO:0000313" key="1">
    <source>
        <dbReference type="EMBL" id="OUD04669.1"/>
    </source>
</evidence>
<dbReference type="RefSeq" id="WP_086599235.1">
    <property type="nucleotide sequence ID" value="NZ_NGFN01000008.1"/>
</dbReference>
<accession>A0A243SAJ5</accession>
<dbReference type="EMBL" id="NGFN01000008">
    <property type="protein sequence ID" value="OUD04669.1"/>
    <property type="molecule type" value="Genomic_DNA"/>
</dbReference>
<gene>
    <name evidence="1" type="ORF">CA983_02625</name>
</gene>